<feature type="transmembrane region" description="Helical" evidence="6">
    <location>
        <begin position="211"/>
        <end position="233"/>
    </location>
</feature>
<name>A0A841C631_9LACT</name>
<dbReference type="InterPro" id="IPR017039">
    <property type="entry name" value="Virul_fac_BrkB"/>
</dbReference>
<dbReference type="AlphaFoldDB" id="A0A841C631"/>
<sequence>MKKFFYKISHSDRLNLFISLFMNSEMSLSSIAVAYYLLLSIFPILLLVANVLPYLHIDVNEVLSFMKNNLPTEFYNMTASYVKQYLSTPNTALFAVAIILALWTFSKSMTALQMAMNKAYGVTKHRDFIISRVLGIIGGLIIMILLYAAVVISTFGQTVLTQVYKSWQFNSQIYDFLKNLTLPILALITFIVLVILYSLMPNIRIKKFRYVLPGTFFSVFVLVFLTSFVGQYVSHFIKSWEDFRLVSSIVIFALMIWFIFISRVLIIGAMLNAVYQKDKEGKIETRRGDIISLIRDFRNETQGENFKK</sequence>
<evidence type="ECO:0000256" key="3">
    <source>
        <dbReference type="ARBA" id="ARBA00022692"/>
    </source>
</evidence>
<feature type="transmembrane region" description="Helical" evidence="6">
    <location>
        <begin position="180"/>
        <end position="199"/>
    </location>
</feature>
<dbReference type="EMBL" id="JACHHV010000001">
    <property type="protein sequence ID" value="MBB5887208.1"/>
    <property type="molecule type" value="Genomic_DNA"/>
</dbReference>
<reference evidence="7 8" key="1">
    <citation type="submission" date="2020-08" db="EMBL/GenBank/DDBJ databases">
        <title>Genomic Encyclopedia of Type Strains, Phase IV (KMG-IV): sequencing the most valuable type-strain genomes for metagenomic binning, comparative biology and taxonomic classification.</title>
        <authorList>
            <person name="Goeker M."/>
        </authorList>
    </citation>
    <scope>NUCLEOTIDE SEQUENCE [LARGE SCALE GENOMIC DNA]</scope>
    <source>
        <strain evidence="7 8">DSM 14925</strain>
    </source>
</reference>
<dbReference type="Proteomes" id="UP000562464">
    <property type="component" value="Unassembled WGS sequence"/>
</dbReference>
<evidence type="ECO:0000313" key="7">
    <source>
        <dbReference type="EMBL" id="MBB5887208.1"/>
    </source>
</evidence>
<protein>
    <submittedName>
        <fullName evidence="7">Membrane protein</fullName>
    </submittedName>
</protein>
<dbReference type="RefSeq" id="WP_183538168.1">
    <property type="nucleotide sequence ID" value="NZ_DASWOY010000024.1"/>
</dbReference>
<feature type="transmembrane region" description="Helical" evidence="6">
    <location>
        <begin position="92"/>
        <end position="112"/>
    </location>
</feature>
<dbReference type="PIRSF" id="PIRSF035875">
    <property type="entry name" value="RNase_BN"/>
    <property type="match status" value="1"/>
</dbReference>
<keyword evidence="4 6" id="KW-1133">Transmembrane helix</keyword>
<gene>
    <name evidence="7" type="ORF">HNQ37_000076</name>
</gene>
<feature type="transmembrane region" description="Helical" evidence="6">
    <location>
        <begin position="33"/>
        <end position="57"/>
    </location>
</feature>
<evidence type="ECO:0000313" key="8">
    <source>
        <dbReference type="Proteomes" id="UP000562464"/>
    </source>
</evidence>
<accession>A0A841C631</accession>
<evidence type="ECO:0000256" key="1">
    <source>
        <dbReference type="ARBA" id="ARBA00004651"/>
    </source>
</evidence>
<dbReference type="PANTHER" id="PTHR30213">
    <property type="entry name" value="INNER MEMBRANE PROTEIN YHJD"/>
    <property type="match status" value="1"/>
</dbReference>
<evidence type="ECO:0000256" key="6">
    <source>
        <dbReference type="SAM" id="Phobius"/>
    </source>
</evidence>
<keyword evidence="8" id="KW-1185">Reference proteome</keyword>
<comment type="subcellular location">
    <subcellularLocation>
        <location evidence="1">Cell membrane</location>
        <topology evidence="1">Multi-pass membrane protein</topology>
    </subcellularLocation>
</comment>
<keyword evidence="5 6" id="KW-0472">Membrane</keyword>
<feature type="transmembrane region" description="Helical" evidence="6">
    <location>
        <begin position="245"/>
        <end position="275"/>
    </location>
</feature>
<dbReference type="GO" id="GO:0005886">
    <property type="term" value="C:plasma membrane"/>
    <property type="evidence" value="ECO:0007669"/>
    <property type="project" value="UniProtKB-SubCell"/>
</dbReference>
<evidence type="ECO:0000256" key="4">
    <source>
        <dbReference type="ARBA" id="ARBA00022989"/>
    </source>
</evidence>
<proteinExistence type="predicted"/>
<keyword evidence="3 6" id="KW-0812">Transmembrane</keyword>
<keyword evidence="2" id="KW-1003">Cell membrane</keyword>
<dbReference type="PANTHER" id="PTHR30213:SF0">
    <property type="entry name" value="UPF0761 MEMBRANE PROTEIN YIHY"/>
    <property type="match status" value="1"/>
</dbReference>
<dbReference type="Pfam" id="PF03631">
    <property type="entry name" value="Virul_fac_BrkB"/>
    <property type="match status" value="1"/>
</dbReference>
<organism evidence="7 8">
    <name type="scientific">Lactovum miscens</name>
    <dbReference type="NCBI Taxonomy" id="190387"/>
    <lineage>
        <taxon>Bacteria</taxon>
        <taxon>Bacillati</taxon>
        <taxon>Bacillota</taxon>
        <taxon>Bacilli</taxon>
        <taxon>Lactobacillales</taxon>
        <taxon>Streptococcaceae</taxon>
        <taxon>Lactovum</taxon>
    </lineage>
</organism>
<comment type="caution">
    <text evidence="7">The sequence shown here is derived from an EMBL/GenBank/DDBJ whole genome shotgun (WGS) entry which is preliminary data.</text>
</comment>
<evidence type="ECO:0000256" key="5">
    <source>
        <dbReference type="ARBA" id="ARBA00023136"/>
    </source>
</evidence>
<evidence type="ECO:0000256" key="2">
    <source>
        <dbReference type="ARBA" id="ARBA00022475"/>
    </source>
</evidence>
<feature type="transmembrane region" description="Helical" evidence="6">
    <location>
        <begin position="133"/>
        <end position="160"/>
    </location>
</feature>